<feature type="compositionally biased region" description="Low complexity" evidence="1">
    <location>
        <begin position="17"/>
        <end position="30"/>
    </location>
</feature>
<gene>
    <name evidence="2" type="ORF">QR685DRAFT_513872</name>
</gene>
<evidence type="ECO:0000313" key="2">
    <source>
        <dbReference type="EMBL" id="KAL0475841.1"/>
    </source>
</evidence>
<feature type="compositionally biased region" description="Low complexity" evidence="1">
    <location>
        <begin position="65"/>
        <end position="78"/>
    </location>
</feature>
<feature type="region of interest" description="Disordered" evidence="1">
    <location>
        <begin position="1"/>
        <end position="158"/>
    </location>
</feature>
<name>A0ABR3DT38_NEUIN</name>
<protein>
    <submittedName>
        <fullName evidence="2">Uncharacterized protein</fullName>
    </submittedName>
</protein>
<comment type="caution">
    <text evidence="2">The sequence shown here is derived from an EMBL/GenBank/DDBJ whole genome shotgun (WGS) entry which is preliminary data.</text>
</comment>
<evidence type="ECO:0000256" key="1">
    <source>
        <dbReference type="SAM" id="MobiDB-lite"/>
    </source>
</evidence>
<sequence length="446" mass="49814">MFSSQQGPFMFMPPSKPKAVASSSAVKPGVKQPPVAPSKPPAPVKEPSMFSSQQGPVMFRPPSKPKAVASSSSVKPGVKQPPGPPSKPKAVLKAVSSVDVDGAFQMVFPPRTTPTRWSDEESDGADEAVPQQATKVHKGLSASRHAPPATAPPPKQMSFPILEQRKQLTSKHSQQKADQESVLQQTSLQNQFRQYKKPDFTLDRGERRKLWELVTSAPTRFPFELTLQSADWCYKHCLGDNLRIIREFKANSNVTGLEVYFEDGFTKLIVGPRKQIHHSFRQSTAQRMWDLWLMLSKWINEDPELTMSKGLDSQLKKAAEKRAIEACSLMNSTTPPSPTETQRQQFTQTVGAQDKAKASLQKRLNDIWAHLSRDSSQPVDATEAQTAMTQFLQKELSSNSVLTEVQITEEVELENQRWMWMHAEHKRQYDAAAKREQAKGKGKAGT</sequence>
<proteinExistence type="predicted"/>
<dbReference type="Proteomes" id="UP001451303">
    <property type="component" value="Unassembled WGS sequence"/>
</dbReference>
<dbReference type="EMBL" id="JAVLET010000001">
    <property type="protein sequence ID" value="KAL0475841.1"/>
    <property type="molecule type" value="Genomic_DNA"/>
</dbReference>
<organism evidence="2 3">
    <name type="scientific">Neurospora intermedia</name>
    <dbReference type="NCBI Taxonomy" id="5142"/>
    <lineage>
        <taxon>Eukaryota</taxon>
        <taxon>Fungi</taxon>
        <taxon>Dikarya</taxon>
        <taxon>Ascomycota</taxon>
        <taxon>Pezizomycotina</taxon>
        <taxon>Sordariomycetes</taxon>
        <taxon>Sordariomycetidae</taxon>
        <taxon>Sordariales</taxon>
        <taxon>Sordariaceae</taxon>
        <taxon>Neurospora</taxon>
    </lineage>
</organism>
<reference evidence="2 3" key="1">
    <citation type="submission" date="2023-09" db="EMBL/GenBank/DDBJ databases">
        <title>Multi-omics analysis of a traditional fermented food reveals byproduct-associated fungal strains for waste-to-food upcycling.</title>
        <authorList>
            <consortium name="Lawrence Berkeley National Laboratory"/>
            <person name="Rekdal V.M."/>
            <person name="Villalobos-Escobedo J.M."/>
            <person name="Rodriguez-Valeron N."/>
            <person name="Garcia M.O."/>
            <person name="Vasquez D.P."/>
            <person name="Damayanti I."/>
            <person name="Sorensen P.M."/>
            <person name="Baidoo E.E."/>
            <person name="De Carvalho A.C."/>
            <person name="Riley R."/>
            <person name="Lipzen A."/>
            <person name="He G."/>
            <person name="Yan M."/>
            <person name="Haridas S."/>
            <person name="Daum C."/>
            <person name="Yoshinaga Y."/>
            <person name="Ng V."/>
            <person name="Grigoriev I.V."/>
            <person name="Munk R."/>
            <person name="Nuraida L."/>
            <person name="Wijaya C.H."/>
            <person name="Morales P.-C."/>
            <person name="Keasling J.D."/>
        </authorList>
    </citation>
    <scope>NUCLEOTIDE SEQUENCE [LARGE SCALE GENOMIC DNA]</scope>
    <source>
        <strain evidence="2 3">FGSC 2613</strain>
    </source>
</reference>
<evidence type="ECO:0000313" key="3">
    <source>
        <dbReference type="Proteomes" id="UP001451303"/>
    </source>
</evidence>
<accession>A0ABR3DT38</accession>
<feature type="compositionally biased region" description="Pro residues" evidence="1">
    <location>
        <begin position="34"/>
        <end position="44"/>
    </location>
</feature>
<keyword evidence="3" id="KW-1185">Reference proteome</keyword>